<feature type="chain" id="PRO_5019865638" description="Lipoprotein" evidence="1">
    <location>
        <begin position="20"/>
        <end position="116"/>
    </location>
</feature>
<proteinExistence type="predicted"/>
<dbReference type="RefSeq" id="WP_048335733.1">
    <property type="nucleotide sequence ID" value="NZ_CAXOBF010000010.1"/>
</dbReference>
<evidence type="ECO:0000256" key="1">
    <source>
        <dbReference type="SAM" id="SignalP"/>
    </source>
</evidence>
<evidence type="ECO:0008006" key="3">
    <source>
        <dbReference type="Google" id="ProtNLM"/>
    </source>
</evidence>
<evidence type="ECO:0000313" key="2">
    <source>
        <dbReference type="EMBL" id="TCX59399.1"/>
    </source>
</evidence>
<gene>
    <name evidence="2" type="ORF">ETE84_20535</name>
</gene>
<dbReference type="AlphaFoldDB" id="A0A483KGD2"/>
<feature type="signal peptide" evidence="1">
    <location>
        <begin position="1"/>
        <end position="19"/>
    </location>
</feature>
<keyword evidence="1" id="KW-0732">Signal</keyword>
<dbReference type="EMBL" id="SDCO01000014">
    <property type="protein sequence ID" value="TCX59399.1"/>
    <property type="molecule type" value="Genomic_DNA"/>
</dbReference>
<dbReference type="PROSITE" id="PS51257">
    <property type="entry name" value="PROKAR_LIPOPROTEIN"/>
    <property type="match status" value="1"/>
</dbReference>
<accession>A0A483KGD2</accession>
<sequence>MKILLMLPTLFLLSGCVDLGDVGIHPEEETYYVNQGKHQVIDCLHYAASKANLSLEYDDTLPENIDKYNLMNTENTTVAWVEISNFNGRQTSVEFYYAPHAPDIHRSVTTIAERCT</sequence>
<comment type="caution">
    <text evidence="2">The sequence shown here is derived from an EMBL/GenBank/DDBJ whole genome shotgun (WGS) entry which is preliminary data.</text>
</comment>
<name>A0A483KGD2_9ENTR</name>
<organism evidence="2">
    <name type="scientific">Klebsiella quasipneumoniae</name>
    <dbReference type="NCBI Taxonomy" id="1463165"/>
    <lineage>
        <taxon>Bacteria</taxon>
        <taxon>Pseudomonadati</taxon>
        <taxon>Pseudomonadota</taxon>
        <taxon>Gammaproteobacteria</taxon>
        <taxon>Enterobacterales</taxon>
        <taxon>Enterobacteriaceae</taxon>
        <taxon>Klebsiella/Raoultella group</taxon>
        <taxon>Klebsiella</taxon>
        <taxon>Klebsiella pneumoniae complex</taxon>
    </lineage>
</organism>
<protein>
    <recommendedName>
        <fullName evidence="3">Lipoprotein</fullName>
    </recommendedName>
</protein>
<reference evidence="2" key="1">
    <citation type="submission" date="2019-01" db="EMBL/GenBank/DDBJ databases">
        <authorList>
            <person name="Lista F."/>
            <person name="Anselmo A."/>
        </authorList>
    </citation>
    <scope>NUCLEOTIDE SEQUENCE</scope>
    <source>
        <strain evidence="2">8S</strain>
    </source>
</reference>